<evidence type="ECO:0000313" key="2">
    <source>
        <dbReference type="EMBL" id="CAA0096389.1"/>
    </source>
</evidence>
<name>A0A5S9NHV1_9GAMM</name>
<dbReference type="RefSeq" id="WP_159268426.1">
    <property type="nucleotide sequence ID" value="NZ_CACSIK010000001.1"/>
</dbReference>
<dbReference type="InterPro" id="IPR010982">
    <property type="entry name" value="Lambda_DNA-bd_dom_sf"/>
</dbReference>
<evidence type="ECO:0008006" key="5">
    <source>
        <dbReference type="Google" id="ProtNLM"/>
    </source>
</evidence>
<dbReference type="Proteomes" id="UP000439591">
    <property type="component" value="Unassembled WGS sequence"/>
</dbReference>
<evidence type="ECO:0000313" key="3">
    <source>
        <dbReference type="Proteomes" id="UP000435877"/>
    </source>
</evidence>
<dbReference type="GO" id="GO:0003677">
    <property type="term" value="F:DNA binding"/>
    <property type="evidence" value="ECO:0007669"/>
    <property type="project" value="InterPro"/>
</dbReference>
<dbReference type="SUPFAM" id="SSF47413">
    <property type="entry name" value="lambda repressor-like DNA-binding domains"/>
    <property type="match status" value="1"/>
</dbReference>
<accession>A0A5S9NHV1</accession>
<dbReference type="AlphaFoldDB" id="A0A5S9NHV1"/>
<proteinExistence type="predicted"/>
<evidence type="ECO:0000313" key="1">
    <source>
        <dbReference type="EMBL" id="CAA0089548.1"/>
    </source>
</evidence>
<reference evidence="3 4" key="1">
    <citation type="submission" date="2019-11" db="EMBL/GenBank/DDBJ databases">
        <authorList>
            <person name="Holert J."/>
        </authorList>
    </citation>
    <scope>NUCLEOTIDE SEQUENCE [LARGE SCALE GENOMIC DNA]</scope>
    <source>
        <strain evidence="2">BC3_2A</strain>
        <strain evidence="1">SB11_1A</strain>
    </source>
</reference>
<gene>
    <name evidence="1" type="ORF">IHBHHGIJ_01808</name>
    <name evidence="2" type="ORF">KFEGEMFD_01410</name>
</gene>
<protein>
    <recommendedName>
        <fullName evidence="5">HigA2-like helix-turn-helix domain-containing protein</fullName>
    </recommendedName>
</protein>
<sequence>MYVDYDNFFDVVSRNSDESKDLERRASLIIYLRNQLVELDITTEDAAEKIQTQSICIEAILEGDINNLPLSLLEHIYKFFEADIR</sequence>
<keyword evidence="3" id="KW-1185">Reference proteome</keyword>
<dbReference type="EMBL" id="CACSIM010000002">
    <property type="protein sequence ID" value="CAA0096389.1"/>
    <property type="molecule type" value="Genomic_DNA"/>
</dbReference>
<evidence type="ECO:0000313" key="4">
    <source>
        <dbReference type="Proteomes" id="UP000439591"/>
    </source>
</evidence>
<organism evidence="1 3">
    <name type="scientific">Zhongshania aliphaticivorans</name>
    <dbReference type="NCBI Taxonomy" id="1470434"/>
    <lineage>
        <taxon>Bacteria</taxon>
        <taxon>Pseudomonadati</taxon>
        <taxon>Pseudomonadota</taxon>
        <taxon>Gammaproteobacteria</taxon>
        <taxon>Cellvibrionales</taxon>
        <taxon>Spongiibacteraceae</taxon>
        <taxon>Zhongshania</taxon>
    </lineage>
</organism>
<dbReference type="Proteomes" id="UP000435877">
    <property type="component" value="Unassembled WGS sequence"/>
</dbReference>
<dbReference type="EMBL" id="CACSIK010000001">
    <property type="protein sequence ID" value="CAA0089548.1"/>
    <property type="molecule type" value="Genomic_DNA"/>
</dbReference>